<evidence type="ECO:0000256" key="10">
    <source>
        <dbReference type="ARBA" id="ARBA00049043"/>
    </source>
</evidence>
<keyword evidence="7 12" id="KW-0129">CBS domain</keyword>
<dbReference type="STRING" id="351160.RCIX1556"/>
<dbReference type="Gene3D" id="3.10.580.10">
    <property type="entry name" value="CBS-domain"/>
    <property type="match status" value="1"/>
</dbReference>
<evidence type="ECO:0000259" key="13">
    <source>
        <dbReference type="PROSITE" id="PS51371"/>
    </source>
</evidence>
<dbReference type="InterPro" id="IPR008220">
    <property type="entry name" value="HAT_MetX-like"/>
</dbReference>
<accession>Q0W484</accession>
<comment type="subcellular location">
    <subcellularLocation>
        <location evidence="11">Cytoplasm</location>
    </subcellularLocation>
</comment>
<feature type="domain" description="CBS" evidence="13">
    <location>
        <begin position="445"/>
        <end position="501"/>
    </location>
</feature>
<keyword evidence="15" id="KW-1185">Reference proteome</keyword>
<gene>
    <name evidence="14" type="primary">metX</name>
    <name evidence="11" type="synonym">metXA</name>
    <name evidence="14" type="ORF">RCIX1556</name>
</gene>
<dbReference type="Pfam" id="PF00571">
    <property type="entry name" value="CBS"/>
    <property type="match status" value="2"/>
</dbReference>
<dbReference type="HAMAP" id="MF_00296">
    <property type="entry name" value="MetX_acyltransf"/>
    <property type="match status" value="1"/>
</dbReference>
<evidence type="ECO:0000256" key="11">
    <source>
        <dbReference type="HAMAP-Rule" id="MF_00296"/>
    </source>
</evidence>
<evidence type="ECO:0000256" key="8">
    <source>
        <dbReference type="ARBA" id="ARBA00023167"/>
    </source>
</evidence>
<dbReference type="PANTHER" id="PTHR32268:SF11">
    <property type="entry name" value="HOMOSERINE O-ACETYLTRANSFERASE"/>
    <property type="match status" value="1"/>
</dbReference>
<dbReference type="PROSITE" id="PS51371">
    <property type="entry name" value="CBS"/>
    <property type="match status" value="2"/>
</dbReference>
<feature type="domain" description="CBS" evidence="13">
    <location>
        <begin position="384"/>
        <end position="441"/>
    </location>
</feature>
<keyword evidence="4 11" id="KW-0028">Amino-acid biosynthesis</keyword>
<proteinExistence type="inferred from homology"/>
<keyword evidence="3 11" id="KW-0963">Cytoplasm</keyword>
<dbReference type="SUPFAM" id="SSF53474">
    <property type="entry name" value="alpha/beta-Hydrolases"/>
    <property type="match status" value="1"/>
</dbReference>
<dbReference type="GO" id="GO:0009092">
    <property type="term" value="P:homoserine metabolic process"/>
    <property type="evidence" value="ECO:0007669"/>
    <property type="project" value="TreeGrafter"/>
</dbReference>
<evidence type="ECO:0000256" key="5">
    <source>
        <dbReference type="ARBA" id="ARBA00022679"/>
    </source>
</evidence>
<keyword evidence="6" id="KW-0677">Repeat</keyword>
<dbReference type="Gene3D" id="3.40.50.1820">
    <property type="entry name" value="alpha/beta hydrolase"/>
    <property type="match status" value="1"/>
</dbReference>
<comment type="subunit">
    <text evidence="2 11">Homodimer.</text>
</comment>
<evidence type="ECO:0000313" key="15">
    <source>
        <dbReference type="Proteomes" id="UP000000663"/>
    </source>
</evidence>
<sequence>MNEWYLSEVRKLGKDLGAVETQFFHLPEDLVLESGRRLKNVTIAYETYGKLNKDKSNAILIEHAFSGDAHAAGWHEGDRKPGWWDTVIGPGKAFDTDKYFVICSNILGGCKGSTGPSSINPDTGRPYGLSFPVITIADMVNAQKKLIDSFGIRQLFAVAGGSMGGMQVLQWAVSYPKMVRNAIAIATCAISTPQQIAFSEVGRRAIISDPNWNNGDFYGREPPMTGLALARMVAHITYLSDESMKQKFGRQLKDKENYGFDFSTDFQVESYLQHQGDSFVKRFDANSYIYITKAIDYFDLTKDGSLDEGFKNVKSRFLVISVSSDWLYPPYQSKEIVMALTANNAEVSYCEIKSMYGHDAFLLEAGQMNYLISNFLSPRLVRDVMAPAATIREVASIDLAARILVDRKVTHLPVVSGSGKLTGIVTAWDVARAVVERCETLDQIMTSRVVTIEADATLEAAARKLEKYDISALPVVDKDKNVLGIVTSDSISKLIGQRKQGCSSI</sequence>
<dbReference type="EMBL" id="AM114193">
    <property type="protein sequence ID" value="CAJ36809.1"/>
    <property type="molecule type" value="Genomic_DNA"/>
</dbReference>
<dbReference type="InterPro" id="IPR000644">
    <property type="entry name" value="CBS_dom"/>
</dbReference>
<evidence type="ECO:0000256" key="2">
    <source>
        <dbReference type="ARBA" id="ARBA00011738"/>
    </source>
</evidence>
<feature type="active site" evidence="11">
    <location>
        <position position="325"/>
    </location>
</feature>
<evidence type="ECO:0000256" key="7">
    <source>
        <dbReference type="ARBA" id="ARBA00023122"/>
    </source>
</evidence>
<dbReference type="NCBIfam" id="TIGR01392">
    <property type="entry name" value="homoserO_Ac_trn"/>
    <property type="match status" value="1"/>
</dbReference>
<evidence type="ECO:0000256" key="4">
    <source>
        <dbReference type="ARBA" id="ARBA00022605"/>
    </source>
</evidence>
<comment type="catalytic activity">
    <reaction evidence="10 11">
        <text>L-homoserine + acetyl-CoA = O-acetyl-L-homoserine + CoA</text>
        <dbReference type="Rhea" id="RHEA:13701"/>
        <dbReference type="ChEBI" id="CHEBI:57287"/>
        <dbReference type="ChEBI" id="CHEBI:57288"/>
        <dbReference type="ChEBI" id="CHEBI:57476"/>
        <dbReference type="ChEBI" id="CHEBI:57716"/>
        <dbReference type="EC" id="2.3.1.31"/>
    </reaction>
</comment>
<dbReference type="GO" id="GO:0009086">
    <property type="term" value="P:methionine biosynthetic process"/>
    <property type="evidence" value="ECO:0007669"/>
    <property type="project" value="UniProtKB-UniRule"/>
</dbReference>
<keyword evidence="8 11" id="KW-0486">Methionine biosynthesis</keyword>
<evidence type="ECO:0000256" key="6">
    <source>
        <dbReference type="ARBA" id="ARBA00022737"/>
    </source>
</evidence>
<feature type="binding site" evidence="11">
    <location>
        <position position="231"/>
    </location>
    <ligand>
        <name>substrate</name>
    </ligand>
</feature>
<dbReference type="SMART" id="SM00116">
    <property type="entry name" value="CBS"/>
    <property type="match status" value="2"/>
</dbReference>
<dbReference type="Gene3D" id="1.10.1740.110">
    <property type="match status" value="1"/>
</dbReference>
<keyword evidence="5 11" id="KW-0808">Transferase</keyword>
<comment type="caution">
    <text evidence="11">Lacks conserved residue(s) required for the propagation of feature annotation.</text>
</comment>
<dbReference type="FunFam" id="1.10.1740.110:FF:000001">
    <property type="entry name" value="Homoserine O-acetyltransferase"/>
    <property type="match status" value="1"/>
</dbReference>
<feature type="binding site" evidence="11">
    <location>
        <position position="359"/>
    </location>
    <ligand>
        <name>substrate</name>
    </ligand>
</feature>
<dbReference type="NCBIfam" id="NF001209">
    <property type="entry name" value="PRK00175.1"/>
    <property type="match status" value="1"/>
</dbReference>
<comment type="pathway">
    <text evidence="11">Amino-acid biosynthesis; L-methionine biosynthesis via de novo pathway; O-acetyl-L-homoserine from L-homoserine: step 1/1.</text>
</comment>
<keyword evidence="9 11" id="KW-0012">Acyltransferase</keyword>
<feature type="active site" description="Nucleophile" evidence="11">
    <location>
        <position position="162"/>
    </location>
</feature>
<dbReference type="GO" id="GO:0004414">
    <property type="term" value="F:homoserine O-acetyltransferase activity"/>
    <property type="evidence" value="ECO:0007669"/>
    <property type="project" value="UniProtKB-UniRule"/>
</dbReference>
<dbReference type="PATRIC" id="fig|351160.9.peg.1466"/>
<evidence type="ECO:0000256" key="1">
    <source>
        <dbReference type="ARBA" id="ARBA00003082"/>
    </source>
</evidence>
<dbReference type="Pfam" id="PF00561">
    <property type="entry name" value="Abhydrolase_1"/>
    <property type="match status" value="1"/>
</dbReference>
<dbReference type="PANTHER" id="PTHR32268">
    <property type="entry name" value="HOMOSERINE O-ACETYLTRANSFERASE"/>
    <property type="match status" value="1"/>
</dbReference>
<protein>
    <recommendedName>
        <fullName evidence="11">Homoserine O-acetyltransferase</fullName>
        <shortName evidence="11">HAT</shortName>
        <ecNumber evidence="11">2.3.1.31</ecNumber>
    </recommendedName>
    <alternativeName>
        <fullName evidence="11">Homoserine transacetylase</fullName>
        <shortName evidence="11">HTA</shortName>
    </alternativeName>
</protein>
<dbReference type="EC" id="2.3.1.31" evidence="11"/>
<evidence type="ECO:0000313" key="14">
    <source>
        <dbReference type="EMBL" id="CAJ36809.1"/>
    </source>
</evidence>
<dbReference type="Proteomes" id="UP000000663">
    <property type="component" value="Chromosome"/>
</dbReference>
<evidence type="ECO:0000256" key="9">
    <source>
        <dbReference type="ARBA" id="ARBA00023315"/>
    </source>
</evidence>
<dbReference type="UniPathway" id="UPA00051">
    <property type="reaction ID" value="UER00074"/>
</dbReference>
<name>Q0W484_METAR</name>
<dbReference type="KEGG" id="rci:RCIX1556"/>
<dbReference type="eggNOG" id="arCOG00627">
    <property type="taxonomic scope" value="Archaea"/>
</dbReference>
<feature type="active site" evidence="11">
    <location>
        <position position="358"/>
    </location>
</feature>
<comment type="function">
    <text evidence="1 11">Transfers an acetyl group from acetyl-CoA to L-homoserine, forming acetyl-L-homoserine.</text>
</comment>
<organism evidence="14 15">
    <name type="scientific">Methanocella arvoryzae (strain DSM 22066 / NBRC 105507 / MRE50)</name>
    <dbReference type="NCBI Taxonomy" id="351160"/>
    <lineage>
        <taxon>Archaea</taxon>
        <taxon>Methanobacteriati</taxon>
        <taxon>Methanobacteriota</taxon>
        <taxon>Stenosarchaea group</taxon>
        <taxon>Methanomicrobia</taxon>
        <taxon>Methanocellales</taxon>
        <taxon>Methanocellaceae</taxon>
        <taxon>Methanocella</taxon>
    </lineage>
</organism>
<dbReference type="InterPro" id="IPR046342">
    <property type="entry name" value="CBS_dom_sf"/>
</dbReference>
<dbReference type="AlphaFoldDB" id="Q0W484"/>
<evidence type="ECO:0000256" key="12">
    <source>
        <dbReference type="PROSITE-ProRule" id="PRU00703"/>
    </source>
</evidence>
<dbReference type="InterPro" id="IPR029058">
    <property type="entry name" value="AB_hydrolase_fold"/>
</dbReference>
<evidence type="ECO:0000256" key="3">
    <source>
        <dbReference type="ARBA" id="ARBA00022490"/>
    </source>
</evidence>
<dbReference type="GO" id="GO:0005737">
    <property type="term" value="C:cytoplasm"/>
    <property type="evidence" value="ECO:0007669"/>
    <property type="project" value="UniProtKB-SubCell"/>
</dbReference>
<dbReference type="InterPro" id="IPR000073">
    <property type="entry name" value="AB_hydrolase_1"/>
</dbReference>
<reference evidence="14 15" key="1">
    <citation type="journal article" date="2006" name="Science">
        <title>Genome of rice cluster I archaea -- the key methane producers in the rice rhizosphere.</title>
        <authorList>
            <person name="Erkel C."/>
            <person name="Kube M."/>
            <person name="Reinhardt R."/>
            <person name="Liesack W."/>
        </authorList>
    </citation>
    <scope>NUCLEOTIDE SEQUENCE [LARGE SCALE GENOMIC DNA]</scope>
    <source>
        <strain evidence="15">DSM 22066 / NBRC 105507 / MRE50</strain>
    </source>
</reference>
<dbReference type="SUPFAM" id="SSF54631">
    <property type="entry name" value="CBS-domain pair"/>
    <property type="match status" value="1"/>
</dbReference>
<comment type="similarity">
    <text evidence="11">Belongs to the AB hydrolase superfamily. MetX family.</text>
</comment>
<dbReference type="ESTHER" id="uncma-q0w484">
    <property type="family name" value="Homoserine_transacetylase"/>
</dbReference>